<evidence type="ECO:0000313" key="1">
    <source>
        <dbReference type="Proteomes" id="UP000887576"/>
    </source>
</evidence>
<proteinExistence type="predicted"/>
<dbReference type="Proteomes" id="UP000887576">
    <property type="component" value="Unplaced"/>
</dbReference>
<name>A0AC34RBI2_9BILA</name>
<protein>
    <submittedName>
        <fullName evidence="2">SCP domain-containing protein</fullName>
    </submittedName>
</protein>
<reference evidence="2" key="1">
    <citation type="submission" date="2022-11" db="UniProtKB">
        <authorList>
            <consortium name="WormBaseParasite"/>
        </authorList>
    </citation>
    <scope>IDENTIFICATION</scope>
</reference>
<accession>A0AC34RBI2</accession>
<dbReference type="WBParaSite" id="JU765_v2.g5218.t1">
    <property type="protein sequence ID" value="JU765_v2.g5218.t1"/>
    <property type="gene ID" value="JU765_v2.g5218"/>
</dbReference>
<evidence type="ECO:0000313" key="2">
    <source>
        <dbReference type="WBParaSite" id="JU765_v2.g5218.t1"/>
    </source>
</evidence>
<organism evidence="1 2">
    <name type="scientific">Panagrolaimus sp. JU765</name>
    <dbReference type="NCBI Taxonomy" id="591449"/>
    <lineage>
        <taxon>Eukaryota</taxon>
        <taxon>Metazoa</taxon>
        <taxon>Ecdysozoa</taxon>
        <taxon>Nematoda</taxon>
        <taxon>Chromadorea</taxon>
        <taxon>Rhabditida</taxon>
        <taxon>Tylenchina</taxon>
        <taxon>Panagrolaimomorpha</taxon>
        <taxon>Panagrolaimoidea</taxon>
        <taxon>Panagrolaimidae</taxon>
        <taxon>Panagrolaimus</taxon>
    </lineage>
</organism>
<sequence length="148" mass="16470">MNSAEIKKFQKDQLDEINRYRAIHQAPPLVLDEKLTEYSQKWANHLAKTGKLAHQPDQKYGENVAAGSPWKSLNPAKLWYSEAPKANYSNLESSMNCLHFTQLVWWNSKKLGLGVAVSASGMGFVVANFDPPGNVRGQFGANVSPPKK</sequence>